<dbReference type="InterPro" id="IPR004709">
    <property type="entry name" value="NaH_exchanger"/>
</dbReference>
<evidence type="ECO:0000256" key="9">
    <source>
        <dbReference type="RuleBase" id="RU003722"/>
    </source>
</evidence>
<evidence type="ECO:0000256" key="2">
    <source>
        <dbReference type="ARBA" id="ARBA00022448"/>
    </source>
</evidence>
<feature type="compositionally biased region" description="Low complexity" evidence="10">
    <location>
        <begin position="735"/>
        <end position="748"/>
    </location>
</feature>
<accession>A0A8X6HTN1</accession>
<dbReference type="OrthoDB" id="196264at2759"/>
<keyword evidence="8 9" id="KW-0739">Sodium transport</keyword>
<evidence type="ECO:0000256" key="5">
    <source>
        <dbReference type="ARBA" id="ARBA00023053"/>
    </source>
</evidence>
<feature type="transmembrane region" description="Helical" evidence="11">
    <location>
        <begin position="115"/>
        <end position="134"/>
    </location>
</feature>
<keyword evidence="3 9" id="KW-0812">Transmembrane</keyword>
<evidence type="ECO:0000256" key="8">
    <source>
        <dbReference type="ARBA" id="ARBA00023201"/>
    </source>
</evidence>
<keyword evidence="15" id="KW-1185">Reference proteome</keyword>
<keyword evidence="5" id="KW-0915">Sodium</keyword>
<feature type="transmembrane region" description="Helical" evidence="11">
    <location>
        <begin position="237"/>
        <end position="259"/>
    </location>
</feature>
<feature type="transmembrane region" description="Helical" evidence="11">
    <location>
        <begin position="427"/>
        <end position="452"/>
    </location>
</feature>
<dbReference type="GO" id="GO:0051453">
    <property type="term" value="P:regulation of intracellular pH"/>
    <property type="evidence" value="ECO:0007669"/>
    <property type="project" value="TreeGrafter"/>
</dbReference>
<feature type="domain" description="Cation/H+ exchanger transmembrane" evidence="13">
    <location>
        <begin position="125"/>
        <end position="519"/>
    </location>
</feature>
<dbReference type="NCBIfam" id="TIGR00840">
    <property type="entry name" value="b_cpa1"/>
    <property type="match status" value="1"/>
</dbReference>
<feature type="transmembrane region" description="Helical" evidence="11">
    <location>
        <begin position="394"/>
        <end position="415"/>
    </location>
</feature>
<feature type="transmembrane region" description="Helical" evidence="11">
    <location>
        <begin position="464"/>
        <end position="484"/>
    </location>
</feature>
<reference evidence="14" key="1">
    <citation type="submission" date="2020-07" db="EMBL/GenBank/DDBJ databases">
        <title>Multicomponent nature underlies the extraordinary mechanical properties of spider dragline silk.</title>
        <authorList>
            <person name="Kono N."/>
            <person name="Nakamura H."/>
            <person name="Mori M."/>
            <person name="Yoshida Y."/>
            <person name="Ohtoshi R."/>
            <person name="Malay A.D."/>
            <person name="Moran D.A.P."/>
            <person name="Tomita M."/>
            <person name="Numata K."/>
            <person name="Arakawa K."/>
        </authorList>
    </citation>
    <scope>NUCLEOTIDE SEQUENCE</scope>
</reference>
<comment type="similarity">
    <text evidence="9">Belongs to the monovalent cation:proton antiporter 1 (CPA1) transporter (TC 2.A.36) family.</text>
</comment>
<feature type="compositionally biased region" description="Polar residues" evidence="10">
    <location>
        <begin position="965"/>
        <end position="976"/>
    </location>
</feature>
<dbReference type="EMBL" id="BMAO01009254">
    <property type="protein sequence ID" value="GFR29714.1"/>
    <property type="molecule type" value="Genomic_DNA"/>
</dbReference>
<evidence type="ECO:0000256" key="4">
    <source>
        <dbReference type="ARBA" id="ARBA00022989"/>
    </source>
</evidence>
<name>A0A8X6HTN1_TRICU</name>
<dbReference type="GO" id="GO:0015385">
    <property type="term" value="F:sodium:proton antiporter activity"/>
    <property type="evidence" value="ECO:0007669"/>
    <property type="project" value="InterPro"/>
</dbReference>
<dbReference type="GO" id="GO:0098719">
    <property type="term" value="P:sodium ion import across plasma membrane"/>
    <property type="evidence" value="ECO:0007669"/>
    <property type="project" value="TreeGrafter"/>
</dbReference>
<comment type="caution">
    <text evidence="14">The sequence shown here is derived from an EMBL/GenBank/DDBJ whole genome shotgun (WGS) entry which is preliminary data.</text>
</comment>
<keyword evidence="7 11" id="KW-0472">Membrane</keyword>
<keyword evidence="6 9" id="KW-0406">Ion transport</keyword>
<feature type="transmembrane region" description="Helical" evidence="11">
    <location>
        <begin position="146"/>
        <end position="164"/>
    </location>
</feature>
<evidence type="ECO:0000256" key="10">
    <source>
        <dbReference type="SAM" id="MobiDB-lite"/>
    </source>
</evidence>
<dbReference type="PANTHER" id="PTHR10110:SF98">
    <property type="entry name" value="SODIUM_HYDROGEN EXCHANGER"/>
    <property type="match status" value="1"/>
</dbReference>
<evidence type="ECO:0000256" key="3">
    <source>
        <dbReference type="ARBA" id="ARBA00022692"/>
    </source>
</evidence>
<dbReference type="Gene3D" id="6.10.140.1330">
    <property type="match status" value="1"/>
</dbReference>
<sequence>MRLFMYLLTLHISLHNYFGSSFSQETVSPKYATIPKFFLEEPGPHVADVLRTEEVSVEDDVKDIDYEQEDDEVNRVHLPIDPIVGEEENYDKKHHVPDHRFKLISLDNIVHLNPALQVSLWLFVACLVKAGFHVTPKISLICPESCLLIVVGVIIGLLLFYAGLTNVGPLTPNVFFLYMLPPIVLDAGYYMPNRPFFDNLVTILLFAVVGTVFNAMSVGMSLWAVGLTGMFGVEMPLLDTLLFSSIACAVDPIAVLAVFEEIHVNEVLYILVFGESLLNDAVTVVLYHMFEGYAEMGPKNIITVDYLAGVASFFVVALGGTLVGILWGLLAAFVSRFTHHVRVIEPLFVFVMAYLSYVSAELFHFSGILALTFCGITMKNYVEENISYKSHVTVKYAMKMLASSSETIIFLFLGVSTVNDNHEWNTWFVVMTILFCTVYRTIGVIILTALANRFRLHRIDKVEQFILAYGGLRGAVAFALVLIVSDRIIPTKNMMVTTIIALVFFTVFIQGMTIGPLVRILNVPTKNKIKLSMNERIITRSMDHLMAAIEDIVGQTMGNYHLRDKFKYYNNKYLRPVLTREHANAEPKIFETYSKLNVADAMNLVKSNSNLMPVAANGLGTSLSSIFRTYTQINMDKSPSDEKGNFLTADIPRNNSSFLNVDIATLEYSPSNKDLADAQLHHILSDAMFKPPRRRYMGRDGTPYDQTARHASADNRTRLQIRHMLNERIPHRRLNNLNYSNSAASPSSRDGKRTPSNHVENNSENSERSTSSAFSDGNNTKGLLTGRKKHMQPPPPKLRFSVADDDPSDPENPTPMPTQTGAAKEEPLSAYSSLLDVSSAQDDDGIVFTVHGDQRTPSPNTNSDAKDGTSESDNDDSSLRSIPTKTLTELTLPWKRDVETGVGGSPDSHTYVHRQQEFPAWVENTEYHIFESPTNTLLSRLGATSKRVSAPSVFDIFGQAEARSSEATTARRNSQDCAAGPNVSETKQENPTSLSTSIDIDSRCTKDVVIEIKPNGTSQRSTVLNGGKDDDDLGNQATRL</sequence>
<dbReference type="GO" id="GO:0015386">
    <property type="term" value="F:potassium:proton antiporter activity"/>
    <property type="evidence" value="ECO:0007669"/>
    <property type="project" value="TreeGrafter"/>
</dbReference>
<dbReference type="Proteomes" id="UP000887116">
    <property type="component" value="Unassembled WGS sequence"/>
</dbReference>
<dbReference type="AlphaFoldDB" id="A0A8X6HTN1"/>
<keyword evidence="2 9" id="KW-0813">Transport</keyword>
<dbReference type="Pfam" id="PF00999">
    <property type="entry name" value="Na_H_Exchanger"/>
    <property type="match status" value="1"/>
</dbReference>
<feature type="transmembrane region" description="Helical" evidence="11">
    <location>
        <begin position="203"/>
        <end position="225"/>
    </location>
</feature>
<evidence type="ECO:0000259" key="13">
    <source>
        <dbReference type="Pfam" id="PF00999"/>
    </source>
</evidence>
<feature type="transmembrane region" description="Helical" evidence="11">
    <location>
        <begin position="310"/>
        <end position="334"/>
    </location>
</feature>
<keyword evidence="4 11" id="KW-1133">Transmembrane helix</keyword>
<feature type="compositionally biased region" description="Polar residues" evidence="10">
    <location>
        <begin position="1015"/>
        <end position="1024"/>
    </location>
</feature>
<keyword evidence="12" id="KW-0732">Signal</keyword>
<keyword evidence="9" id="KW-0050">Antiport</keyword>
<feature type="compositionally biased region" description="Low complexity" evidence="10">
    <location>
        <begin position="756"/>
        <end position="775"/>
    </location>
</feature>
<evidence type="ECO:0000313" key="14">
    <source>
        <dbReference type="EMBL" id="GFR29714.1"/>
    </source>
</evidence>
<proteinExistence type="inferred from homology"/>
<dbReference type="InterPro" id="IPR018422">
    <property type="entry name" value="Cation/H_exchanger_CPA1"/>
</dbReference>
<dbReference type="InterPro" id="IPR006153">
    <property type="entry name" value="Cation/H_exchanger_TM"/>
</dbReference>
<dbReference type="PANTHER" id="PTHR10110">
    <property type="entry name" value="SODIUM/HYDROGEN EXCHANGER"/>
    <property type="match status" value="1"/>
</dbReference>
<evidence type="ECO:0000256" key="1">
    <source>
        <dbReference type="ARBA" id="ARBA00004141"/>
    </source>
</evidence>
<dbReference type="Gene3D" id="6.10.250.1040">
    <property type="match status" value="1"/>
</dbReference>
<organism evidence="14 15">
    <name type="scientific">Trichonephila clavata</name>
    <name type="common">Joro spider</name>
    <name type="synonym">Nephila clavata</name>
    <dbReference type="NCBI Taxonomy" id="2740835"/>
    <lineage>
        <taxon>Eukaryota</taxon>
        <taxon>Metazoa</taxon>
        <taxon>Ecdysozoa</taxon>
        <taxon>Arthropoda</taxon>
        <taxon>Chelicerata</taxon>
        <taxon>Arachnida</taxon>
        <taxon>Araneae</taxon>
        <taxon>Araneomorphae</taxon>
        <taxon>Entelegynae</taxon>
        <taxon>Araneoidea</taxon>
        <taxon>Nephilidae</taxon>
        <taxon>Trichonephila</taxon>
    </lineage>
</organism>
<feature type="signal peptide" evidence="12">
    <location>
        <begin position="1"/>
        <end position="19"/>
    </location>
</feature>
<feature type="region of interest" description="Disordered" evidence="10">
    <location>
        <begin position="1015"/>
        <end position="1040"/>
    </location>
</feature>
<feature type="chain" id="PRO_5036473198" description="Sodium/hydrogen exchanger" evidence="12">
    <location>
        <begin position="20"/>
        <end position="1040"/>
    </location>
</feature>
<protein>
    <recommendedName>
        <fullName evidence="9">Sodium/hydrogen exchanger</fullName>
    </recommendedName>
</protein>
<evidence type="ECO:0000256" key="12">
    <source>
        <dbReference type="SAM" id="SignalP"/>
    </source>
</evidence>
<comment type="subcellular location">
    <subcellularLocation>
        <location evidence="1">Membrane</location>
        <topology evidence="1">Multi-pass membrane protein</topology>
    </subcellularLocation>
</comment>
<feature type="region of interest" description="Disordered" evidence="10">
    <location>
        <begin position="849"/>
        <end position="884"/>
    </location>
</feature>
<evidence type="ECO:0000256" key="7">
    <source>
        <dbReference type="ARBA" id="ARBA00023136"/>
    </source>
</evidence>
<feature type="region of interest" description="Disordered" evidence="10">
    <location>
        <begin position="692"/>
        <end position="715"/>
    </location>
</feature>
<dbReference type="GO" id="GO:0005886">
    <property type="term" value="C:plasma membrane"/>
    <property type="evidence" value="ECO:0007669"/>
    <property type="project" value="TreeGrafter"/>
</dbReference>
<evidence type="ECO:0000256" key="11">
    <source>
        <dbReference type="SAM" id="Phobius"/>
    </source>
</evidence>
<feature type="region of interest" description="Disordered" evidence="10">
    <location>
        <begin position="964"/>
        <end position="998"/>
    </location>
</feature>
<dbReference type="PRINTS" id="PR01084">
    <property type="entry name" value="NAHEXCHNGR"/>
</dbReference>
<feature type="region of interest" description="Disordered" evidence="10">
    <location>
        <begin position="727"/>
        <end position="825"/>
    </location>
</feature>
<feature type="transmembrane region" description="Helical" evidence="11">
    <location>
        <begin position="170"/>
        <end position="191"/>
    </location>
</feature>
<evidence type="ECO:0000256" key="6">
    <source>
        <dbReference type="ARBA" id="ARBA00023065"/>
    </source>
</evidence>
<feature type="transmembrane region" description="Helical" evidence="11">
    <location>
        <begin position="496"/>
        <end position="521"/>
    </location>
</feature>
<feature type="compositionally biased region" description="Polar residues" evidence="10">
    <location>
        <begin position="983"/>
        <end position="998"/>
    </location>
</feature>
<evidence type="ECO:0000313" key="15">
    <source>
        <dbReference type="Proteomes" id="UP000887116"/>
    </source>
</evidence>
<feature type="transmembrane region" description="Helical" evidence="11">
    <location>
        <begin position="268"/>
        <end position="290"/>
    </location>
</feature>
<gene>
    <name evidence="14" type="primary">SLC9A3</name>
    <name evidence="14" type="ORF">TNCT_197121</name>
</gene>